<comment type="caution">
    <text evidence="7">The sequence shown here is derived from an EMBL/GenBank/DDBJ whole genome shotgun (WGS) entry which is preliminary data.</text>
</comment>
<dbReference type="InterPro" id="IPR020846">
    <property type="entry name" value="MFS_dom"/>
</dbReference>
<name>A0AA39L973_SARSR</name>
<feature type="transmembrane region" description="Helical" evidence="5">
    <location>
        <begin position="455"/>
        <end position="477"/>
    </location>
</feature>
<dbReference type="Gene3D" id="1.20.1250.20">
    <property type="entry name" value="MFS general substrate transporter like domains"/>
    <property type="match status" value="1"/>
</dbReference>
<reference evidence="7" key="1">
    <citation type="submission" date="2022-10" db="EMBL/GenBank/DDBJ databases">
        <title>Determination and structural analysis of whole genome sequence of Sarocladium strictum F4-1.</title>
        <authorList>
            <person name="Hu L."/>
            <person name="Jiang Y."/>
        </authorList>
    </citation>
    <scope>NUCLEOTIDE SEQUENCE</scope>
    <source>
        <strain evidence="7">F4-1</strain>
    </source>
</reference>
<proteinExistence type="predicted"/>
<dbReference type="SUPFAM" id="SSF103473">
    <property type="entry name" value="MFS general substrate transporter"/>
    <property type="match status" value="1"/>
</dbReference>
<feature type="transmembrane region" description="Helical" evidence="5">
    <location>
        <begin position="398"/>
        <end position="416"/>
    </location>
</feature>
<dbReference type="Proteomes" id="UP001175261">
    <property type="component" value="Unassembled WGS sequence"/>
</dbReference>
<feature type="transmembrane region" description="Helical" evidence="5">
    <location>
        <begin position="156"/>
        <end position="178"/>
    </location>
</feature>
<protein>
    <recommendedName>
        <fullName evidence="6">Major facilitator superfamily (MFS) profile domain-containing protein</fullName>
    </recommendedName>
</protein>
<organism evidence="7 8">
    <name type="scientific">Sarocladium strictum</name>
    <name type="common">Black bundle disease fungus</name>
    <name type="synonym">Acremonium strictum</name>
    <dbReference type="NCBI Taxonomy" id="5046"/>
    <lineage>
        <taxon>Eukaryota</taxon>
        <taxon>Fungi</taxon>
        <taxon>Dikarya</taxon>
        <taxon>Ascomycota</taxon>
        <taxon>Pezizomycotina</taxon>
        <taxon>Sordariomycetes</taxon>
        <taxon>Hypocreomycetidae</taxon>
        <taxon>Hypocreales</taxon>
        <taxon>Sarocladiaceae</taxon>
        <taxon>Sarocladium</taxon>
    </lineage>
</organism>
<evidence type="ECO:0000259" key="6">
    <source>
        <dbReference type="PROSITE" id="PS50850"/>
    </source>
</evidence>
<dbReference type="PANTHER" id="PTHR23501:SF33">
    <property type="entry name" value="MAJOR FACILITATOR SUPERFAMILY (MFS) PROFILE DOMAIN-CONTAINING PROTEIN"/>
    <property type="match status" value="1"/>
</dbReference>
<evidence type="ECO:0000256" key="1">
    <source>
        <dbReference type="ARBA" id="ARBA00004141"/>
    </source>
</evidence>
<keyword evidence="4 5" id="KW-0472">Membrane</keyword>
<keyword evidence="8" id="KW-1185">Reference proteome</keyword>
<dbReference type="PANTHER" id="PTHR23501">
    <property type="entry name" value="MAJOR FACILITATOR SUPERFAMILY"/>
    <property type="match status" value="1"/>
</dbReference>
<feature type="transmembrane region" description="Helical" evidence="5">
    <location>
        <begin position="368"/>
        <end position="386"/>
    </location>
</feature>
<dbReference type="InterPro" id="IPR011701">
    <property type="entry name" value="MFS"/>
</dbReference>
<evidence type="ECO:0000313" key="8">
    <source>
        <dbReference type="Proteomes" id="UP001175261"/>
    </source>
</evidence>
<feature type="transmembrane region" description="Helical" evidence="5">
    <location>
        <begin position="260"/>
        <end position="281"/>
    </location>
</feature>
<evidence type="ECO:0000256" key="2">
    <source>
        <dbReference type="ARBA" id="ARBA00022692"/>
    </source>
</evidence>
<keyword evidence="2 5" id="KW-0812">Transmembrane</keyword>
<accession>A0AA39L973</accession>
<evidence type="ECO:0000256" key="4">
    <source>
        <dbReference type="ARBA" id="ARBA00023136"/>
    </source>
</evidence>
<dbReference type="AlphaFoldDB" id="A0AA39L973"/>
<dbReference type="GO" id="GO:0015174">
    <property type="term" value="F:basic amino acid transmembrane transporter activity"/>
    <property type="evidence" value="ECO:0007669"/>
    <property type="project" value="TreeGrafter"/>
</dbReference>
<feature type="transmembrane region" description="Helical" evidence="5">
    <location>
        <begin position="101"/>
        <end position="119"/>
    </location>
</feature>
<dbReference type="EMBL" id="JAPDFR010000003">
    <property type="protein sequence ID" value="KAK0388595.1"/>
    <property type="molecule type" value="Genomic_DNA"/>
</dbReference>
<feature type="transmembrane region" description="Helical" evidence="5">
    <location>
        <begin position="64"/>
        <end position="89"/>
    </location>
</feature>
<gene>
    <name evidence="7" type="ORF">NLU13_4838</name>
</gene>
<evidence type="ECO:0000313" key="7">
    <source>
        <dbReference type="EMBL" id="KAK0388595.1"/>
    </source>
</evidence>
<dbReference type="Pfam" id="PF07690">
    <property type="entry name" value="MFS_1"/>
    <property type="match status" value="1"/>
</dbReference>
<feature type="transmembrane region" description="Helical" evidence="5">
    <location>
        <begin position="131"/>
        <end position="150"/>
    </location>
</feature>
<feature type="domain" description="Major facilitator superfamily (MFS) profile" evidence="6">
    <location>
        <begin position="66"/>
        <end position="558"/>
    </location>
</feature>
<dbReference type="InterPro" id="IPR036259">
    <property type="entry name" value="MFS_trans_sf"/>
</dbReference>
<keyword evidence="3 5" id="KW-1133">Transmembrane helix</keyword>
<comment type="subcellular location">
    <subcellularLocation>
        <location evidence="1">Membrane</location>
        <topology evidence="1">Multi-pass membrane protein</topology>
    </subcellularLocation>
</comment>
<dbReference type="GO" id="GO:0000329">
    <property type="term" value="C:fungal-type vacuole membrane"/>
    <property type="evidence" value="ECO:0007669"/>
    <property type="project" value="TreeGrafter"/>
</dbReference>
<evidence type="ECO:0000256" key="3">
    <source>
        <dbReference type="ARBA" id="ARBA00022989"/>
    </source>
</evidence>
<feature type="transmembrane region" description="Helical" evidence="5">
    <location>
        <begin position="293"/>
        <end position="310"/>
    </location>
</feature>
<sequence>MTSRHIRVLDHAITKAECKMAKSQGPLVVVAERTPLLEAQVESDHAPKPSQDEVLLKNKSQKGIWLLFPLIIGVFIANADTSLVLATYTTISSDFSSLGNSSWLLTAYMLSMCSIQPLYGKLSNIFGRKALLLFAYILFGIGNLVCGMAPSMSVAIAGRFIAGAGGAGMSSVVSYLIADLLPIREVAAYRSYVNIVATVGRSCGGPLGGKLTEMIGWRWTFLCQAPPTMMAILLVSYFIPSTAPATSNTHGNLRQQIRRIDFLGSLLLCKTIILFLLPITMGGNQIPWDHPSIWALFAGAMISGVVFVLVESKWAVEPVFPLPLLRRWDIVAPYSCCCKTWHKPLYMIYSIPLYFQITANSSPSVSGYYLVPAVMGNTIGGLWTAAHIKRTGLFKGPTNLAAIVAGLCHALIVIRWNGSTGVFEACYAFLGGLGTGASHSSTFIAVTAATSEEELAIAGGGLYLCGGLGSVLGVAAADSTLRVVFKHELVRRLGKSQFTTGIIHHLLKDIKYLQELPEVIKVAAVASYLKGFKCDFGLALVCCMISLVLGLLMENKRLPL</sequence>
<feature type="transmembrane region" description="Helical" evidence="5">
    <location>
        <begin position="536"/>
        <end position="553"/>
    </location>
</feature>
<evidence type="ECO:0000256" key="5">
    <source>
        <dbReference type="SAM" id="Phobius"/>
    </source>
</evidence>
<feature type="transmembrane region" description="Helical" evidence="5">
    <location>
        <begin position="428"/>
        <end position="448"/>
    </location>
</feature>
<dbReference type="PROSITE" id="PS50850">
    <property type="entry name" value="MFS"/>
    <property type="match status" value="1"/>
</dbReference>